<protein>
    <submittedName>
        <fullName evidence="2">Uncharacterized protein</fullName>
    </submittedName>
</protein>
<dbReference type="EMBL" id="CM017885">
    <property type="protein sequence ID" value="KAG1368609.1"/>
    <property type="molecule type" value="Genomic_DNA"/>
</dbReference>
<evidence type="ECO:0000313" key="2">
    <source>
        <dbReference type="EMBL" id="KAG1368609.1"/>
    </source>
</evidence>
<keyword evidence="1" id="KW-1133">Transmembrane helix</keyword>
<reference evidence="2" key="2">
    <citation type="submission" date="2019-07" db="EMBL/GenBank/DDBJ databases">
        <authorList>
            <person name="Yang Y."/>
            <person name="Bocs S."/>
            <person name="Baudouin L."/>
        </authorList>
    </citation>
    <scope>NUCLEOTIDE SEQUENCE</scope>
    <source>
        <tissue evidence="2">Spear leaf of Hainan Tall coconut</tissue>
    </source>
</reference>
<proteinExistence type="predicted"/>
<accession>A0A8K0IVX6</accession>
<dbReference type="AlphaFoldDB" id="A0A8K0IVX6"/>
<keyword evidence="3" id="KW-1185">Reference proteome</keyword>
<feature type="transmembrane region" description="Helical" evidence="1">
    <location>
        <begin position="90"/>
        <end position="112"/>
    </location>
</feature>
<dbReference type="Proteomes" id="UP000797356">
    <property type="component" value="Chromosome 14"/>
</dbReference>
<sequence>MAAVAVASSWPDMLAGVILESKRVVAAHSRHFLALTVLFLLPLSCLLIAAPSLPPFSTSSSLSPHPLPPPRSLLRLHHHNHLFDPSLANVALVFTCAAAALLLVLSAATAVAGSVHQGFFLHGTHTLPPGAPPTKSVPMAVG</sequence>
<name>A0A8K0IVX6_COCNU</name>
<organism evidence="2 3">
    <name type="scientific">Cocos nucifera</name>
    <name type="common">Coconut palm</name>
    <dbReference type="NCBI Taxonomy" id="13894"/>
    <lineage>
        <taxon>Eukaryota</taxon>
        <taxon>Viridiplantae</taxon>
        <taxon>Streptophyta</taxon>
        <taxon>Embryophyta</taxon>
        <taxon>Tracheophyta</taxon>
        <taxon>Spermatophyta</taxon>
        <taxon>Magnoliopsida</taxon>
        <taxon>Liliopsida</taxon>
        <taxon>Arecaceae</taxon>
        <taxon>Arecoideae</taxon>
        <taxon>Cocoseae</taxon>
        <taxon>Attaleinae</taxon>
        <taxon>Cocos</taxon>
    </lineage>
</organism>
<gene>
    <name evidence="2" type="ORF">COCNU_14G010770</name>
</gene>
<feature type="transmembrane region" description="Helical" evidence="1">
    <location>
        <begin position="32"/>
        <end position="53"/>
    </location>
</feature>
<evidence type="ECO:0000256" key="1">
    <source>
        <dbReference type="SAM" id="Phobius"/>
    </source>
</evidence>
<keyword evidence="1" id="KW-0472">Membrane</keyword>
<comment type="caution">
    <text evidence="2">The sequence shown here is derived from an EMBL/GenBank/DDBJ whole genome shotgun (WGS) entry which is preliminary data.</text>
</comment>
<keyword evidence="1" id="KW-0812">Transmembrane</keyword>
<evidence type="ECO:0000313" key="3">
    <source>
        <dbReference type="Proteomes" id="UP000797356"/>
    </source>
</evidence>
<reference evidence="2" key="1">
    <citation type="journal article" date="2017" name="Gigascience">
        <title>The genome draft of coconut (Cocos nucifera).</title>
        <authorList>
            <person name="Xiao Y."/>
            <person name="Xu P."/>
            <person name="Fan H."/>
            <person name="Baudouin L."/>
            <person name="Xia W."/>
            <person name="Bocs S."/>
            <person name="Xu J."/>
            <person name="Li Q."/>
            <person name="Guo A."/>
            <person name="Zhou L."/>
            <person name="Li J."/>
            <person name="Wu Y."/>
            <person name="Ma Z."/>
            <person name="Armero A."/>
            <person name="Issali A.E."/>
            <person name="Liu N."/>
            <person name="Peng M."/>
            <person name="Yang Y."/>
        </authorList>
    </citation>
    <scope>NUCLEOTIDE SEQUENCE</scope>
    <source>
        <tissue evidence="2">Spear leaf of Hainan Tall coconut</tissue>
    </source>
</reference>